<keyword evidence="4" id="KW-0677">Repeat</keyword>
<evidence type="ECO:0000313" key="5">
    <source>
        <dbReference type="EMBL" id="KAK3268493.1"/>
    </source>
</evidence>
<dbReference type="SMART" id="SM00369">
    <property type="entry name" value="LRR_TYP"/>
    <property type="match status" value="5"/>
</dbReference>
<dbReference type="InterPro" id="IPR032675">
    <property type="entry name" value="LRR_dom_sf"/>
</dbReference>
<sequence>MKAMLDNMSGMQYVSSQLLNDKITAAFDFGVIRVFQKQSMVSKPQVKLLVMFLATFLAMWPLNAVHVTSPTTIAGKYTHFRLGSAAELTEVAIDGVCWRPDAPLQNGILVLDESEYGFDPSEAGTGSYGNIDGISWVDFAETYNAKAILLVKKEGEVLQRRFDPYTIWSIPVLQIMHETGELVLASMSSDEEVAVSLYTANCSAANMEVLYDFYSQCLQDGVTTCYDQGWYTLSKELYQGFPTNWYDVWRSFYWQDPCSTNWPGVDCDEEGRITHLQMRAIQGSIPTSVKDLTELRTLHLEDSILEALIPEIAQLSNLMLVRMESAELSGSLPEAFSSMRSLRKLKLGRNSLSGEIPASLLSNSELNEVDLSYNQLSGLLPSGLFYHPTLLRADFSHNLLWGTLPDNTADSTHLQELSLAYNEMSGEVPACWPSTITSIDLSYNSFSGFAHKCGLGPTVKPGWGDLPQLRSLLLSHNRLPWDPPEGLSELPALETVDLAHNHIRAQFVDIFEAFKASVPGLVKLDVSNNELFGDIAQTTKRIFLEFTSLLELRLAGNYLGIRYSMACALAGWEANCPANYVKETCSRSYEREAGQSRKDEDCIFNASLPLSLPPEVLIADFSDNYFGNEMPSTYGNYLTLQMLNVTAQRYNSTFHEYPFAMRILGGQDEARAFMEEAELWEDVAYAKSNMPDYLNITNVREKDASGSFWCSTFMLHEDSATSVLLDPSYHRYIFCECELGFYADKRENPEPPHCVPFPAKVNGTGPGGNFSDGSSEGRVREGMDTKWHIIGDSNTRSITLQLSEMDLSDGSRIDVYAGPSVDNYRVDSINKEEAQASASATVHVLAAEALLHFQSPNNTVGLGGGPHTLRRLSPLSSVQVVVKRAASTPFLFSSAGPPPVPLPRSGRLAWPIYSFPRAHQALREPGGSGRRV</sequence>
<dbReference type="PANTHER" id="PTHR48059:SF30">
    <property type="entry name" value="OS06G0587000 PROTEIN"/>
    <property type="match status" value="1"/>
</dbReference>
<protein>
    <submittedName>
        <fullName evidence="5">Uncharacterized protein</fullName>
    </submittedName>
</protein>
<evidence type="ECO:0000256" key="3">
    <source>
        <dbReference type="ARBA" id="ARBA00022614"/>
    </source>
</evidence>
<reference evidence="5 6" key="1">
    <citation type="journal article" date="2015" name="Genome Biol. Evol.">
        <title>Comparative Genomics of a Bacterivorous Green Alga Reveals Evolutionary Causalities and Consequences of Phago-Mixotrophic Mode of Nutrition.</title>
        <authorList>
            <person name="Burns J.A."/>
            <person name="Paasch A."/>
            <person name="Narechania A."/>
            <person name="Kim E."/>
        </authorList>
    </citation>
    <scope>NUCLEOTIDE SEQUENCE [LARGE SCALE GENOMIC DNA]</scope>
    <source>
        <strain evidence="5 6">PLY_AMNH</strain>
    </source>
</reference>
<comment type="caution">
    <text evidence="5">The sequence shown here is derived from an EMBL/GenBank/DDBJ whole genome shotgun (WGS) entry which is preliminary data.</text>
</comment>
<dbReference type="GO" id="GO:0005930">
    <property type="term" value="C:axoneme"/>
    <property type="evidence" value="ECO:0007669"/>
    <property type="project" value="UniProtKB-SubCell"/>
</dbReference>
<dbReference type="Pfam" id="PF13516">
    <property type="entry name" value="LRR_6"/>
    <property type="match status" value="1"/>
</dbReference>
<proteinExistence type="predicted"/>
<evidence type="ECO:0000256" key="2">
    <source>
        <dbReference type="ARBA" id="ARBA00004430"/>
    </source>
</evidence>
<evidence type="ECO:0000313" key="6">
    <source>
        <dbReference type="Proteomes" id="UP001190700"/>
    </source>
</evidence>
<dbReference type="InterPro" id="IPR001611">
    <property type="entry name" value="Leu-rich_rpt"/>
</dbReference>
<dbReference type="InterPro" id="IPR003591">
    <property type="entry name" value="Leu-rich_rpt_typical-subtyp"/>
</dbReference>
<keyword evidence="3" id="KW-0433">Leucine-rich repeat</keyword>
<accession>A0AAE0FZ97</accession>
<dbReference type="SUPFAM" id="SSF52058">
    <property type="entry name" value="L domain-like"/>
    <property type="match status" value="1"/>
</dbReference>
<dbReference type="FunFam" id="3.80.10.10:FF:000041">
    <property type="entry name" value="LRR receptor-like serine/threonine-protein kinase ERECTA"/>
    <property type="match status" value="1"/>
</dbReference>
<dbReference type="InterPro" id="IPR051848">
    <property type="entry name" value="PGIP"/>
</dbReference>
<evidence type="ECO:0000256" key="4">
    <source>
        <dbReference type="ARBA" id="ARBA00022737"/>
    </source>
</evidence>
<evidence type="ECO:0000256" key="1">
    <source>
        <dbReference type="ARBA" id="ARBA00004196"/>
    </source>
</evidence>
<keyword evidence="6" id="KW-1185">Reference proteome</keyword>
<dbReference type="EMBL" id="LGRX02011800">
    <property type="protein sequence ID" value="KAK3268493.1"/>
    <property type="molecule type" value="Genomic_DNA"/>
</dbReference>
<dbReference type="Proteomes" id="UP001190700">
    <property type="component" value="Unassembled WGS sequence"/>
</dbReference>
<dbReference type="PANTHER" id="PTHR48059">
    <property type="entry name" value="POLYGALACTURONASE INHIBITOR 1"/>
    <property type="match status" value="1"/>
</dbReference>
<organism evidence="5 6">
    <name type="scientific">Cymbomonas tetramitiformis</name>
    <dbReference type="NCBI Taxonomy" id="36881"/>
    <lineage>
        <taxon>Eukaryota</taxon>
        <taxon>Viridiplantae</taxon>
        <taxon>Chlorophyta</taxon>
        <taxon>Pyramimonadophyceae</taxon>
        <taxon>Pyramimonadales</taxon>
        <taxon>Pyramimonadaceae</taxon>
        <taxon>Cymbomonas</taxon>
    </lineage>
</organism>
<name>A0AAE0FZ97_9CHLO</name>
<dbReference type="Gene3D" id="3.80.10.10">
    <property type="entry name" value="Ribonuclease Inhibitor"/>
    <property type="match status" value="3"/>
</dbReference>
<gene>
    <name evidence="5" type="ORF">CYMTET_23008</name>
</gene>
<dbReference type="Pfam" id="PF00560">
    <property type="entry name" value="LRR_1"/>
    <property type="match status" value="1"/>
</dbReference>
<comment type="subcellular location">
    <subcellularLocation>
        <location evidence="1">Cell envelope</location>
    </subcellularLocation>
    <subcellularLocation>
        <location evidence="2">Cytoplasm</location>
        <location evidence="2">Cytoskeleton</location>
        <location evidence="2">Cilium axoneme</location>
    </subcellularLocation>
</comment>
<dbReference type="AlphaFoldDB" id="A0AAE0FZ97"/>